<comment type="caution">
    <text evidence="1">The sequence shown here is derived from an EMBL/GenBank/DDBJ whole genome shotgun (WGS) entry which is preliminary data.</text>
</comment>
<evidence type="ECO:0000313" key="1">
    <source>
        <dbReference type="EMBL" id="MDK2122700.1"/>
    </source>
</evidence>
<dbReference type="RefSeq" id="WP_284098979.1">
    <property type="nucleotide sequence ID" value="NZ_JARRAF010000001.1"/>
</dbReference>
<accession>A0ABT7DRM0</accession>
<dbReference type="EMBL" id="JARRAF010000001">
    <property type="protein sequence ID" value="MDK2122700.1"/>
    <property type="molecule type" value="Genomic_DNA"/>
</dbReference>
<keyword evidence="2" id="KW-1185">Reference proteome</keyword>
<protein>
    <submittedName>
        <fullName evidence="1">CesT family type III secretion system chaperone</fullName>
    </submittedName>
</protein>
<name>A0ABT7DRM0_9NEIS</name>
<dbReference type="Proteomes" id="UP001172778">
    <property type="component" value="Unassembled WGS sequence"/>
</dbReference>
<dbReference type="InterPro" id="IPR010261">
    <property type="entry name" value="Tir_chaperone"/>
</dbReference>
<proteinExistence type="predicted"/>
<organism evidence="1 2">
    <name type="scientific">Parachitinimonas caeni</name>
    <dbReference type="NCBI Taxonomy" id="3031301"/>
    <lineage>
        <taxon>Bacteria</taxon>
        <taxon>Pseudomonadati</taxon>
        <taxon>Pseudomonadota</taxon>
        <taxon>Betaproteobacteria</taxon>
        <taxon>Neisseriales</taxon>
        <taxon>Chitinibacteraceae</taxon>
        <taxon>Parachitinimonas</taxon>
    </lineage>
</organism>
<reference evidence="1" key="1">
    <citation type="submission" date="2023-03" db="EMBL/GenBank/DDBJ databases">
        <title>Chitinimonas shenzhenensis gen. nov., sp. nov., a novel member of family Burkholderiaceae isolated from activated sludge collected in Shen Zhen, China.</title>
        <authorList>
            <person name="Wang X."/>
        </authorList>
    </citation>
    <scope>NUCLEOTIDE SEQUENCE</scope>
    <source>
        <strain evidence="1">DQS-5</strain>
    </source>
</reference>
<evidence type="ECO:0000313" key="2">
    <source>
        <dbReference type="Proteomes" id="UP001172778"/>
    </source>
</evidence>
<dbReference type="SUPFAM" id="SSF69635">
    <property type="entry name" value="Type III secretory system chaperone-like"/>
    <property type="match status" value="1"/>
</dbReference>
<dbReference type="Pfam" id="PF05932">
    <property type="entry name" value="CesT"/>
    <property type="match status" value="1"/>
</dbReference>
<gene>
    <name evidence="1" type="ORF">PZA18_01415</name>
</gene>
<dbReference type="Gene3D" id="3.30.1460.10">
    <property type="match status" value="1"/>
</dbReference>
<sequence>MTSALEILLNDYCNFNSLPTPRPDAAGAYLFTLEDVAVHVISKQGQVVYLGAWIGELPLDPHPGLVLKLLQANAPDSSHQPFSIGLDQASELLCWARIPLAALTTDHFDALLRNLALTVRQWREELDSDEAIPLNEPVFNAAMLA</sequence>